<evidence type="ECO:0000256" key="1">
    <source>
        <dbReference type="ARBA" id="ARBA00004141"/>
    </source>
</evidence>
<dbReference type="AlphaFoldDB" id="A0A249MP52"/>
<evidence type="ECO:0000256" key="5">
    <source>
        <dbReference type="ARBA" id="ARBA00022989"/>
    </source>
</evidence>
<evidence type="ECO:0000256" key="6">
    <source>
        <dbReference type="ARBA" id="ARBA00023136"/>
    </source>
</evidence>
<dbReference type="EMBL" id="CP022745">
    <property type="protein sequence ID" value="ASY43146.1"/>
    <property type="molecule type" value="Genomic_DNA"/>
</dbReference>
<dbReference type="GO" id="GO:0008519">
    <property type="term" value="F:ammonium channel activity"/>
    <property type="evidence" value="ECO:0007669"/>
    <property type="project" value="InterPro"/>
</dbReference>
<dbReference type="Proteomes" id="UP000217141">
    <property type="component" value="Chromosome I"/>
</dbReference>
<comment type="similarity">
    <text evidence="2">Belongs to the ammonia transporter channel (TC 1.A.11.2) family.</text>
</comment>
<dbReference type="PROSITE" id="PS01219">
    <property type="entry name" value="AMMONIUM_TRANSP"/>
    <property type="match status" value="1"/>
</dbReference>
<keyword evidence="4 8" id="KW-0812">Transmembrane</keyword>
<feature type="transmembrane region" description="Helical" evidence="8">
    <location>
        <begin position="331"/>
        <end position="353"/>
    </location>
</feature>
<keyword evidence="7" id="KW-0924">Ammonia transport</keyword>
<evidence type="ECO:0000256" key="7">
    <source>
        <dbReference type="ARBA" id="ARBA00023177"/>
    </source>
</evidence>
<evidence type="ECO:0000259" key="10">
    <source>
        <dbReference type="Pfam" id="PF00909"/>
    </source>
</evidence>
<dbReference type="Pfam" id="PF00909">
    <property type="entry name" value="Ammonium_transp"/>
    <property type="match status" value="1"/>
</dbReference>
<keyword evidence="6 8" id="KW-0472">Membrane</keyword>
<dbReference type="PANTHER" id="PTHR43029">
    <property type="entry name" value="AMMONIUM TRANSPORTER MEP2"/>
    <property type="match status" value="1"/>
</dbReference>
<name>A0A249MP52_SPHXE</name>
<dbReference type="SUPFAM" id="SSF111352">
    <property type="entry name" value="Ammonium transporter"/>
    <property type="match status" value="1"/>
</dbReference>
<sequence length="423" mass="42734">MRFAQTLPLIAALALPQPAFAQVAVADSGDTGWMILCALLVLLAALPGLMLRHAGLVNVRNALSVMTQGAAVIAIVSLVWGIAGYSIAYAPGSAWLGGGANLLLANLGQLRDGMTVPESAFVLFQMALALLAACLLIGAVAERVRLGWLIGFAPLWLLLVYAPTVHAVWGGGWLADLGVLDFAGGLVVHGVAGFSALTLTLIAGRRREASEPGHSPVLGLAGGALLWIGLSGVVGGWALGATDDAATAILNYHFAACAAALLWALLDRLLGARTSATGILSGALAGIAAISASAALVGTGGAMMIGVIAAIVCRIGGGLAARWIDDPAGIFVVHGLGGLTGVLLLPIFVLPLLGGVGYEVPVSLSAALLSQLAGLAIVALWAMIGTAIAALIVSMVIPMRVGAQEEADGLDASQHGQQAWDFR</sequence>
<feature type="domain" description="Ammonium transporter AmtB-like" evidence="10">
    <location>
        <begin position="33"/>
        <end position="419"/>
    </location>
</feature>
<keyword evidence="9" id="KW-0732">Signal</keyword>
<organism evidence="11 12">
    <name type="scientific">Sphingobium xenophagum</name>
    <dbReference type="NCBI Taxonomy" id="121428"/>
    <lineage>
        <taxon>Bacteria</taxon>
        <taxon>Pseudomonadati</taxon>
        <taxon>Pseudomonadota</taxon>
        <taxon>Alphaproteobacteria</taxon>
        <taxon>Sphingomonadales</taxon>
        <taxon>Sphingomonadaceae</taxon>
        <taxon>Sphingobium</taxon>
    </lineage>
</organism>
<feature type="transmembrane region" description="Helical" evidence="8">
    <location>
        <begin position="216"/>
        <end position="239"/>
    </location>
</feature>
<dbReference type="RefSeq" id="WP_017184229.1">
    <property type="nucleotide sequence ID" value="NZ_CP022745.1"/>
</dbReference>
<evidence type="ECO:0000313" key="12">
    <source>
        <dbReference type="Proteomes" id="UP000217141"/>
    </source>
</evidence>
<feature type="transmembrane region" description="Helical" evidence="8">
    <location>
        <begin position="373"/>
        <end position="397"/>
    </location>
</feature>
<comment type="subcellular location">
    <subcellularLocation>
        <location evidence="1">Membrane</location>
        <topology evidence="1">Multi-pass membrane protein</topology>
    </subcellularLocation>
</comment>
<feature type="transmembrane region" description="Helical" evidence="8">
    <location>
        <begin position="182"/>
        <end position="204"/>
    </location>
</feature>
<dbReference type="InterPro" id="IPR001905">
    <property type="entry name" value="Ammonium_transpt"/>
</dbReference>
<dbReference type="KEGG" id="shyd:CJD35_00745"/>
<feature type="transmembrane region" description="Helical" evidence="8">
    <location>
        <begin position="148"/>
        <end position="170"/>
    </location>
</feature>
<feature type="transmembrane region" description="Helical" evidence="8">
    <location>
        <begin position="278"/>
        <end position="297"/>
    </location>
</feature>
<evidence type="ECO:0000256" key="4">
    <source>
        <dbReference type="ARBA" id="ARBA00022692"/>
    </source>
</evidence>
<dbReference type="InterPro" id="IPR018047">
    <property type="entry name" value="Ammonium_transpt_CS"/>
</dbReference>
<keyword evidence="3" id="KW-0813">Transport</keyword>
<feature type="transmembrane region" description="Helical" evidence="8">
    <location>
        <begin position="31"/>
        <end position="51"/>
    </location>
</feature>
<feature type="chain" id="PRO_5013100538" evidence="9">
    <location>
        <begin position="22"/>
        <end position="423"/>
    </location>
</feature>
<reference evidence="11 12" key="1">
    <citation type="submission" date="2017-08" db="EMBL/GenBank/DDBJ databases">
        <title>Whole Genome Sequence of Sphingobium hydrophobicum C1: Insights into Adaption to the Electronic-waste Contaminated Sediment.</title>
        <authorList>
            <person name="Song D."/>
            <person name="Chen X."/>
            <person name="Xu M."/>
        </authorList>
    </citation>
    <scope>NUCLEOTIDE SEQUENCE [LARGE SCALE GENOMIC DNA]</scope>
    <source>
        <strain evidence="11 12">C1</strain>
    </source>
</reference>
<feature type="signal peptide" evidence="9">
    <location>
        <begin position="1"/>
        <end position="21"/>
    </location>
</feature>
<accession>A0A249MP52</accession>
<dbReference type="GO" id="GO:0005886">
    <property type="term" value="C:plasma membrane"/>
    <property type="evidence" value="ECO:0007669"/>
    <property type="project" value="TreeGrafter"/>
</dbReference>
<evidence type="ECO:0000256" key="8">
    <source>
        <dbReference type="SAM" id="Phobius"/>
    </source>
</evidence>
<protein>
    <submittedName>
        <fullName evidence="11">Ammonium transporter</fullName>
    </submittedName>
</protein>
<evidence type="ECO:0000313" key="11">
    <source>
        <dbReference type="EMBL" id="ASY43146.1"/>
    </source>
</evidence>
<feature type="transmembrane region" description="Helical" evidence="8">
    <location>
        <begin position="120"/>
        <end position="141"/>
    </location>
</feature>
<gene>
    <name evidence="11" type="ORF">CJD35_00745</name>
</gene>
<evidence type="ECO:0000256" key="9">
    <source>
        <dbReference type="SAM" id="SignalP"/>
    </source>
</evidence>
<keyword evidence="5 8" id="KW-1133">Transmembrane helix</keyword>
<evidence type="ECO:0000256" key="2">
    <source>
        <dbReference type="ARBA" id="ARBA00005887"/>
    </source>
</evidence>
<evidence type="ECO:0000256" key="3">
    <source>
        <dbReference type="ARBA" id="ARBA00022448"/>
    </source>
</evidence>
<proteinExistence type="inferred from homology"/>
<feature type="transmembrane region" description="Helical" evidence="8">
    <location>
        <begin position="245"/>
        <end position="266"/>
    </location>
</feature>
<dbReference type="InterPro" id="IPR024041">
    <property type="entry name" value="NH4_transpt_AmtB-like_dom"/>
</dbReference>
<dbReference type="InterPro" id="IPR029020">
    <property type="entry name" value="Ammonium/urea_transptr"/>
</dbReference>
<feature type="transmembrane region" description="Helical" evidence="8">
    <location>
        <begin position="63"/>
        <end position="88"/>
    </location>
</feature>
<feature type="transmembrane region" description="Helical" evidence="8">
    <location>
        <begin position="303"/>
        <end position="324"/>
    </location>
</feature>
<dbReference type="Gene3D" id="1.10.3430.10">
    <property type="entry name" value="Ammonium transporter AmtB like domains"/>
    <property type="match status" value="1"/>
</dbReference>
<dbReference type="PANTHER" id="PTHR43029:SF10">
    <property type="entry name" value="AMMONIUM TRANSPORTER MEP2"/>
    <property type="match status" value="1"/>
</dbReference>